<comment type="caution">
    <text evidence="3">The sequence shown here is derived from an EMBL/GenBank/DDBJ whole genome shotgun (WGS) entry which is preliminary data.</text>
</comment>
<dbReference type="Pfam" id="PF00170">
    <property type="entry name" value="bZIP_1"/>
    <property type="match status" value="1"/>
</dbReference>
<dbReference type="Gene3D" id="1.20.5.170">
    <property type="match status" value="1"/>
</dbReference>
<dbReference type="CDD" id="cd14686">
    <property type="entry name" value="bZIP"/>
    <property type="match status" value="1"/>
</dbReference>
<dbReference type="InterPro" id="IPR004827">
    <property type="entry name" value="bZIP"/>
</dbReference>
<proteinExistence type="predicted"/>
<name>A0A1Y2C3G1_9FUNG</name>
<feature type="compositionally biased region" description="Low complexity" evidence="1">
    <location>
        <begin position="85"/>
        <end position="98"/>
    </location>
</feature>
<evidence type="ECO:0000259" key="2">
    <source>
        <dbReference type="Pfam" id="PF00170"/>
    </source>
</evidence>
<feature type="region of interest" description="Disordered" evidence="1">
    <location>
        <begin position="1"/>
        <end position="126"/>
    </location>
</feature>
<feature type="domain" description="BZIP" evidence="2">
    <location>
        <begin position="146"/>
        <end position="184"/>
    </location>
</feature>
<dbReference type="OrthoDB" id="2160731at2759"/>
<feature type="compositionally biased region" description="Basic residues" evidence="1">
    <location>
        <begin position="41"/>
        <end position="53"/>
    </location>
</feature>
<dbReference type="GO" id="GO:0003700">
    <property type="term" value="F:DNA-binding transcription factor activity"/>
    <property type="evidence" value="ECO:0007669"/>
    <property type="project" value="InterPro"/>
</dbReference>
<dbReference type="EMBL" id="MCGO01000031">
    <property type="protein sequence ID" value="ORY41570.1"/>
    <property type="molecule type" value="Genomic_DNA"/>
</dbReference>
<sequence>MSDQEYDPDHPETNPKGSSSSSRSAKAQRLKDDDKSIRNRTAQRQHQQRKKQKITLLQEQVDRLTDLIEQRRLANRPTPSRDHSSSSSSSANKTMSLSNLLNTDEEEPPAGTSSTAAAAPVTPQPQLNFYDDPEERALLKDLPPAARRKIQNRIAQRKSRALRQFQIDQLEMQVVQLEREYAALGPAPAAEEFTGPRPVAMRPRDVPVINLGIQSLVDEVEGDDSSYDGSPGV</sequence>
<reference evidence="3 4" key="1">
    <citation type="submission" date="2016-07" db="EMBL/GenBank/DDBJ databases">
        <title>Pervasive Adenine N6-methylation of Active Genes in Fungi.</title>
        <authorList>
            <consortium name="DOE Joint Genome Institute"/>
            <person name="Mondo S.J."/>
            <person name="Dannebaum R.O."/>
            <person name="Kuo R.C."/>
            <person name="Labutti K."/>
            <person name="Haridas S."/>
            <person name="Kuo A."/>
            <person name="Salamov A."/>
            <person name="Ahrendt S.R."/>
            <person name="Lipzen A."/>
            <person name="Sullivan W."/>
            <person name="Andreopoulos W.B."/>
            <person name="Clum A."/>
            <person name="Lindquist E."/>
            <person name="Daum C."/>
            <person name="Ramamoorthy G.K."/>
            <person name="Gryganskyi A."/>
            <person name="Culley D."/>
            <person name="Magnuson J.K."/>
            <person name="James T.Y."/>
            <person name="O'Malley M.A."/>
            <person name="Stajich J.E."/>
            <person name="Spatafora J.W."/>
            <person name="Visel A."/>
            <person name="Grigoriev I.V."/>
        </authorList>
    </citation>
    <scope>NUCLEOTIDE SEQUENCE [LARGE SCALE GENOMIC DNA]</scope>
    <source>
        <strain evidence="3 4">JEL800</strain>
    </source>
</reference>
<accession>A0A1Y2C3G1</accession>
<evidence type="ECO:0000313" key="3">
    <source>
        <dbReference type="EMBL" id="ORY41570.1"/>
    </source>
</evidence>
<dbReference type="AlphaFoldDB" id="A0A1Y2C3G1"/>
<protein>
    <recommendedName>
        <fullName evidence="2">BZIP domain-containing protein</fullName>
    </recommendedName>
</protein>
<gene>
    <name evidence="3" type="ORF">BCR33DRAFT_852090</name>
</gene>
<dbReference type="InterPro" id="IPR046347">
    <property type="entry name" value="bZIP_sf"/>
</dbReference>
<feature type="compositionally biased region" description="Basic and acidic residues" evidence="1">
    <location>
        <begin position="60"/>
        <end position="72"/>
    </location>
</feature>
<evidence type="ECO:0000256" key="1">
    <source>
        <dbReference type="SAM" id="MobiDB-lite"/>
    </source>
</evidence>
<keyword evidence="4" id="KW-1185">Reference proteome</keyword>
<organism evidence="3 4">
    <name type="scientific">Rhizoclosmatium globosum</name>
    <dbReference type="NCBI Taxonomy" id="329046"/>
    <lineage>
        <taxon>Eukaryota</taxon>
        <taxon>Fungi</taxon>
        <taxon>Fungi incertae sedis</taxon>
        <taxon>Chytridiomycota</taxon>
        <taxon>Chytridiomycota incertae sedis</taxon>
        <taxon>Chytridiomycetes</taxon>
        <taxon>Chytridiales</taxon>
        <taxon>Chytriomycetaceae</taxon>
        <taxon>Rhizoclosmatium</taxon>
    </lineage>
</organism>
<dbReference type="SUPFAM" id="SSF57959">
    <property type="entry name" value="Leucine zipper domain"/>
    <property type="match status" value="1"/>
</dbReference>
<dbReference type="Proteomes" id="UP000193642">
    <property type="component" value="Unassembled WGS sequence"/>
</dbReference>
<evidence type="ECO:0000313" key="4">
    <source>
        <dbReference type="Proteomes" id="UP000193642"/>
    </source>
</evidence>
<feature type="compositionally biased region" description="Low complexity" evidence="1">
    <location>
        <begin position="109"/>
        <end position="126"/>
    </location>
</feature>